<gene>
    <name evidence="1" type="ORF">B1B_12549</name>
</gene>
<reference evidence="1" key="2">
    <citation type="journal article" date="2014" name="ISME J.">
        <title>Microbial stratification in low pH oxic and suboxic macroscopic growths along an acid mine drainage.</title>
        <authorList>
            <person name="Mendez-Garcia C."/>
            <person name="Mesa V."/>
            <person name="Sprenger R.R."/>
            <person name="Richter M."/>
            <person name="Diez M.S."/>
            <person name="Solano J."/>
            <person name="Bargiela R."/>
            <person name="Golyshina O.V."/>
            <person name="Manteca A."/>
            <person name="Ramos J.L."/>
            <person name="Gallego J.R."/>
            <person name="Llorente I."/>
            <person name="Martins Dos Santos V.A."/>
            <person name="Jensen O.N."/>
            <person name="Pelaez A.I."/>
            <person name="Sanchez J."/>
            <person name="Ferrer M."/>
        </authorList>
    </citation>
    <scope>NUCLEOTIDE SEQUENCE</scope>
</reference>
<organism evidence="1">
    <name type="scientific">mine drainage metagenome</name>
    <dbReference type="NCBI Taxonomy" id="410659"/>
    <lineage>
        <taxon>unclassified sequences</taxon>
        <taxon>metagenomes</taxon>
        <taxon>ecological metagenomes</taxon>
    </lineage>
</organism>
<dbReference type="InterPro" id="IPR053140">
    <property type="entry name" value="GDSL_Rv0518-like"/>
</dbReference>
<feature type="non-terminal residue" evidence="1">
    <location>
        <position position="221"/>
    </location>
</feature>
<dbReference type="EMBL" id="AUZY01008224">
    <property type="protein sequence ID" value="EQD46972.1"/>
    <property type="molecule type" value="Genomic_DNA"/>
</dbReference>
<dbReference type="PANTHER" id="PTHR43784:SF2">
    <property type="entry name" value="GDSL-LIKE LIPASE_ACYLHYDROLASE, PUTATIVE (AFU_ORTHOLOGUE AFUA_2G00820)-RELATED"/>
    <property type="match status" value="1"/>
</dbReference>
<name>T0ZR45_9ZZZZ</name>
<sequence length="221" mass="22868">MVATDSAGASPGHAPDLTGLTLREIVHTSVGGQQARVWLSNRFGTEPLHIGAVHIAIAARGRVGANPDGIPNESAIQAGTDRPLAFDNMESVVIPPGAEVVSDPVALDVPALTDIDISIYFPDHTIATTEHADAQQTSYAAHGDVVGAPSLTGKSWPIHSWYVLTGVDVYAPGDSAVIAFGDSITDGWMAIDTKQESPLARLPGVAIGGGGCQEKQWSVGC</sequence>
<protein>
    <submittedName>
        <fullName evidence="1">Lipolytic protein G-D-S-L family</fullName>
    </submittedName>
</protein>
<proteinExistence type="predicted"/>
<reference evidence="1" key="1">
    <citation type="submission" date="2013-08" db="EMBL/GenBank/DDBJ databases">
        <authorList>
            <person name="Mendez C."/>
            <person name="Richter M."/>
            <person name="Ferrer M."/>
            <person name="Sanchez J."/>
        </authorList>
    </citation>
    <scope>NUCLEOTIDE SEQUENCE</scope>
</reference>
<evidence type="ECO:0000313" key="1">
    <source>
        <dbReference type="EMBL" id="EQD46972.1"/>
    </source>
</evidence>
<comment type="caution">
    <text evidence="1">The sequence shown here is derived from an EMBL/GenBank/DDBJ whole genome shotgun (WGS) entry which is preliminary data.</text>
</comment>
<dbReference type="AlphaFoldDB" id="T0ZR45"/>
<accession>T0ZR45</accession>
<dbReference type="PANTHER" id="PTHR43784">
    <property type="entry name" value="GDSL-LIKE LIPASE/ACYLHYDROLASE, PUTATIVE (AFU_ORTHOLOGUE AFUA_2G00820)-RELATED"/>
    <property type="match status" value="1"/>
</dbReference>